<evidence type="ECO:0000256" key="8">
    <source>
        <dbReference type="PIRSR" id="PIRSR601548-2"/>
    </source>
</evidence>
<feature type="signal peptide" evidence="16">
    <location>
        <begin position="1"/>
        <end position="24"/>
    </location>
</feature>
<keyword evidence="15" id="KW-0121">Carboxypeptidase</keyword>
<feature type="binding site" evidence="13">
    <location>
        <position position="394"/>
    </location>
    <ligand>
        <name>Zn(2+)</name>
        <dbReference type="ChEBI" id="CHEBI:29105"/>
        <label>2</label>
        <note>catalytic</note>
    </ligand>
</feature>
<evidence type="ECO:0000256" key="16">
    <source>
        <dbReference type="SAM" id="SignalP"/>
    </source>
</evidence>
<feature type="binding site" evidence="13">
    <location>
        <position position="422"/>
    </location>
    <ligand>
        <name>Zn(2+)</name>
        <dbReference type="ChEBI" id="CHEBI:29105"/>
        <label>2</label>
        <note>catalytic</note>
    </ligand>
</feature>
<dbReference type="PANTHER" id="PTHR10514:SF27">
    <property type="entry name" value="ANGIOTENSIN-CONVERTING ENZYME"/>
    <property type="match status" value="1"/>
</dbReference>
<accession>A0AAV2QBA9</accession>
<evidence type="ECO:0000256" key="12">
    <source>
        <dbReference type="PIRSR" id="PIRSR601548-6"/>
    </source>
</evidence>
<protein>
    <recommendedName>
        <fullName evidence="15">Angiotensin-converting enzyme</fullName>
        <ecNumber evidence="15">3.4.-.-</ecNumber>
    </recommendedName>
</protein>
<keyword evidence="15" id="KW-0482">Metalloprotease</keyword>
<comment type="similarity">
    <text evidence="1 14 15">Belongs to the peptidase M2 family.</text>
</comment>
<organism evidence="17 18">
    <name type="scientific">Meganyctiphanes norvegica</name>
    <name type="common">Northern krill</name>
    <name type="synonym">Thysanopoda norvegica</name>
    <dbReference type="NCBI Taxonomy" id="48144"/>
    <lineage>
        <taxon>Eukaryota</taxon>
        <taxon>Metazoa</taxon>
        <taxon>Ecdysozoa</taxon>
        <taxon>Arthropoda</taxon>
        <taxon>Crustacea</taxon>
        <taxon>Multicrustacea</taxon>
        <taxon>Malacostraca</taxon>
        <taxon>Eumalacostraca</taxon>
        <taxon>Eucarida</taxon>
        <taxon>Euphausiacea</taxon>
        <taxon>Euphausiidae</taxon>
        <taxon>Meganyctiphanes</taxon>
    </lineage>
</organism>
<feature type="disulfide bond" evidence="10 14">
    <location>
        <begin position="550"/>
        <end position="568"/>
    </location>
</feature>
<evidence type="ECO:0000256" key="4">
    <source>
        <dbReference type="ARBA" id="ARBA00023180"/>
    </source>
</evidence>
<evidence type="ECO:0000256" key="7">
    <source>
        <dbReference type="PIRSR" id="PIRSR601548-11"/>
    </source>
</evidence>
<dbReference type="Pfam" id="PF01401">
    <property type="entry name" value="Peptidase_M2"/>
    <property type="match status" value="2"/>
</dbReference>
<keyword evidence="3 10" id="KW-1015">Disulfide bond</keyword>
<dbReference type="EC" id="3.4.-.-" evidence="15"/>
<comment type="cofactor">
    <cofactor evidence="15">
        <name>Zn(2+)</name>
        <dbReference type="ChEBI" id="CHEBI:29105"/>
    </cofactor>
    <text evidence="15">Binds 2 Zn(2+) ions per subunit.</text>
</comment>
<dbReference type="Gene3D" id="1.10.1370.20">
    <property type="entry name" value="Oligoendopeptidase f, C-terminal domain"/>
    <property type="match status" value="1"/>
</dbReference>
<feature type="disulfide bond" evidence="14">
    <location>
        <begin position="965"/>
        <end position="983"/>
    </location>
</feature>
<evidence type="ECO:0000313" key="18">
    <source>
        <dbReference type="Proteomes" id="UP001497623"/>
    </source>
</evidence>
<evidence type="ECO:0000256" key="13">
    <source>
        <dbReference type="PIRSR" id="PIRSR601548-8"/>
    </source>
</evidence>
<evidence type="ECO:0000256" key="1">
    <source>
        <dbReference type="ARBA" id="ARBA00008139"/>
    </source>
</evidence>
<feature type="glycosylation site" description="N-linked (GlcNAc...) asparagine; partial" evidence="6">
    <location>
        <position position="165"/>
    </location>
</feature>
<feature type="active site" description="Proton acceptor 2" evidence="7">
    <location>
        <position position="997"/>
    </location>
</feature>
<feature type="active site" description="Proton donor 2" evidence="12">
    <location>
        <position position="525"/>
    </location>
</feature>
<evidence type="ECO:0000313" key="17">
    <source>
        <dbReference type="EMBL" id="CAL4074665.1"/>
    </source>
</evidence>
<dbReference type="GO" id="GO:0008237">
    <property type="term" value="F:metallopeptidase activity"/>
    <property type="evidence" value="ECO:0007669"/>
    <property type="project" value="UniProtKB-KW"/>
</dbReference>
<feature type="binding site" evidence="9">
    <location>
        <position position="422"/>
    </location>
    <ligand>
        <name>Zn(2+)</name>
        <dbReference type="ChEBI" id="CHEBI:29105"/>
        <label>1</label>
        <note>catalytic</note>
    </ligand>
</feature>
<evidence type="ECO:0000256" key="2">
    <source>
        <dbReference type="ARBA" id="ARBA00022729"/>
    </source>
</evidence>
<keyword evidence="9 15" id="KW-0862">Zinc</keyword>
<dbReference type="GO" id="GO:0006508">
    <property type="term" value="P:proteolysis"/>
    <property type="evidence" value="ECO:0007669"/>
    <property type="project" value="UniProtKB-KW"/>
</dbReference>
<evidence type="ECO:0000256" key="6">
    <source>
        <dbReference type="PIRSR" id="PIRSR601548-10"/>
    </source>
</evidence>
<feature type="binding site" evidence="8">
    <location>
        <position position="235"/>
    </location>
    <ligand>
        <name>chloride</name>
        <dbReference type="ChEBI" id="CHEBI:17996"/>
        <label>1</label>
    </ligand>
</feature>
<dbReference type="InterPro" id="IPR042088">
    <property type="entry name" value="OligoPept_F_C"/>
</dbReference>
<keyword evidence="15" id="KW-0378">Hydrolase</keyword>
<feature type="disulfide bond" evidence="10 14">
    <location>
        <begin position="363"/>
        <end position="381"/>
    </location>
</feature>
<dbReference type="EMBL" id="CAXKWB010004657">
    <property type="protein sequence ID" value="CAL4074665.1"/>
    <property type="molecule type" value="Genomic_DNA"/>
</dbReference>
<evidence type="ECO:0000256" key="11">
    <source>
        <dbReference type="PIRSR" id="PIRSR601548-5"/>
    </source>
</evidence>
<evidence type="ECO:0000256" key="9">
    <source>
        <dbReference type="PIRSR" id="PIRSR601548-3"/>
    </source>
</evidence>
<feature type="binding site" evidence="13">
    <location>
        <position position="398"/>
    </location>
    <ligand>
        <name>Zn(2+)</name>
        <dbReference type="ChEBI" id="CHEBI:29105"/>
        <label>2</label>
        <note>catalytic</note>
    </ligand>
</feature>
<dbReference type="GO" id="GO:0004180">
    <property type="term" value="F:carboxypeptidase activity"/>
    <property type="evidence" value="ECO:0007669"/>
    <property type="project" value="UniProtKB-KW"/>
</dbReference>
<dbReference type="GO" id="GO:0046872">
    <property type="term" value="F:metal ion binding"/>
    <property type="evidence" value="ECO:0007669"/>
    <property type="project" value="UniProtKB-KW"/>
</dbReference>
<sequence>MAGPLLPGPLVVAFVAVLLPHNQALPHADHGFTAAVSSQENAARQLLEEIQKEANQHCNTVKHASWAYASDITEEHKKQKLSATSEYQDWYKSTWKRTQEYNGIWENFQDSQLKRQFKLMKVLGSAALDKTDLDELNALQTEMVEIYSTAKVCDYWDVQSDFWNNTQCNLQLEPDMTRLLESSRSSYEMSHLWSSFRDQSGRKIKDLYKRYVELSNKAALKNGFQNMGDMWLEPYADDPEVFRESVIQLLDEMKPLYLQLHAYARRKLREVYGSSEIGPRSPIPAHLLGNMWAQQWNRPDIFTPYPEKVSIDVSPNMKKQGYTAKKMFQLSEEFFVSLNMSKMTPEFWKNSIIEKPEDRKLICHASAWDFCDKQDFRVKQCTDITMGDFITVHHEMGHTQYQMAYSHLPYDFRGGANPGFHEAVGDVIGLSVSTPKHLHKMDLLKVLEEDSEADINFLLSMALNARIIFLPFGYVVDRWRWDVFSGKVDPENWNCHWWDLRYSIQGIKPPVKRSELDFDPGSKYHVPASVPYIRYFASFIMQFQFHKSLCILAKEYDPQDPAKPLHKCDIYQSTEAGNALRSMLELGASKPWPETLKSLTGVDHMDAGAIREYFKPLELWLEEDNRKHGEHIGWEADDIYCEPTKEAHLRKSIAEASAQEFLARYNEEAGEIFNDVNHAAWNYNTNLTDHNAKLSSEASLRISAFSAKMYNESLLLKDTAKLSKSTKRALNMVVGAVLPDDDIKNYTNIRSNMTKIYGSGKVCSDKENNQTCLSLDPELQDLMKNSKDFEKLKWAWEGWRTAVGRKLKPLYFEYAELKNKAAQANNYTDYGHQLRMRYESENFEEEMLSLYDELKPLYELLHSWVRRKFYNQYGPKIIKLDGPLPACILGDMWGRFWSPLFEFLQPYPSTDFNLDATMKEQGYNVTHMFNMGEEFFTSMGLKKMPPSFWNLSMLEKPSDGREVVCHATAWDFSDGKDFRIKMCTTVTFKNLQTIHHELGHIQYYMQYAHQPAMYRSGANDGFHEAIGELMSMSMSTPQHLKKVGLMNDVQYTKEDTINFLLKMSLSSVSTLPFHLVNDLWRWRAFRGEYKQEEWNNEYWKLKEKYLGVYAPVERTKDDLDPPTIFHIANNYDMIRYFTRTVLQFQFMEALCDAAGHIGPLYTCDIYGSTEAGKKLASVLSLGSSVPWQDALEKMTGVRKMSTKPLLKYFEPLKEFLKKEVCLKGDVVGWGENIQNDYCKNMPVH</sequence>
<dbReference type="InterPro" id="IPR001548">
    <property type="entry name" value="Peptidase_M2"/>
</dbReference>
<comment type="caution">
    <text evidence="14">Lacks conserved residue(s) required for the propagation of feature annotation.</text>
</comment>
<feature type="binding site" evidence="8">
    <location>
        <position position="534"/>
    </location>
    <ligand>
        <name>chloride</name>
        <dbReference type="ChEBI" id="CHEBI:17996"/>
        <label>1</label>
    </ligand>
</feature>
<dbReference type="CDD" id="cd06461">
    <property type="entry name" value="M2_ACE"/>
    <property type="match status" value="2"/>
</dbReference>
<evidence type="ECO:0000256" key="14">
    <source>
        <dbReference type="PROSITE-ProRule" id="PRU01355"/>
    </source>
</evidence>
<dbReference type="SUPFAM" id="SSF55486">
    <property type="entry name" value="Metalloproteases ('zincins'), catalytic domain"/>
    <property type="match status" value="2"/>
</dbReference>
<keyword evidence="4 6" id="KW-0325">Glycoprotein</keyword>
<reference evidence="17 18" key="1">
    <citation type="submission" date="2024-05" db="EMBL/GenBank/DDBJ databases">
        <authorList>
            <person name="Wallberg A."/>
        </authorList>
    </citation>
    <scope>NUCLEOTIDE SEQUENCE [LARGE SCALE GENOMIC DNA]</scope>
</reference>
<keyword evidence="15" id="KW-0645">Protease</keyword>
<keyword evidence="9 15" id="KW-0479">Metal-binding</keyword>
<dbReference type="PROSITE" id="PS52011">
    <property type="entry name" value="PEPTIDASE_M2"/>
    <property type="match status" value="2"/>
</dbReference>
<feature type="binding site" evidence="9">
    <location>
        <position position="394"/>
    </location>
    <ligand>
        <name>Zn(2+)</name>
        <dbReference type="ChEBI" id="CHEBI:29105"/>
        <label>1</label>
        <note>catalytic</note>
    </ligand>
</feature>
<evidence type="ECO:0000256" key="3">
    <source>
        <dbReference type="ARBA" id="ARBA00023157"/>
    </source>
</evidence>
<proteinExistence type="inferred from homology"/>
<dbReference type="PRINTS" id="PR00791">
    <property type="entry name" value="PEPDIPTASEA"/>
</dbReference>
<feature type="active site" description="Proton donor 1" evidence="5">
    <location>
        <position position="525"/>
    </location>
</feature>
<comment type="caution">
    <text evidence="17">The sequence shown here is derived from an EMBL/GenBank/DDBJ whole genome shotgun (WGS) entry which is preliminary data.</text>
</comment>
<evidence type="ECO:0000256" key="5">
    <source>
        <dbReference type="PIRSR" id="PIRSR601548-1"/>
    </source>
</evidence>
<feature type="active site" description="Proton acceptor 1" evidence="5">
    <location>
        <position position="395"/>
    </location>
</feature>
<keyword evidence="2 16" id="KW-0732">Signal</keyword>
<feature type="glycosylation site" description="N-linked (GlcNAc...) asparagine" evidence="11">
    <location>
        <position position="164"/>
    </location>
</feature>
<dbReference type="Proteomes" id="UP001497623">
    <property type="component" value="Unassembled WGS sequence"/>
</dbReference>
<dbReference type="AlphaFoldDB" id="A0AAV2QBA9"/>
<name>A0AAV2QBA9_MEGNR</name>
<evidence type="ECO:0000256" key="15">
    <source>
        <dbReference type="RuleBase" id="RU361144"/>
    </source>
</evidence>
<feature type="active site" description="Proton acceptor 2" evidence="12">
    <location>
        <position position="395"/>
    </location>
</feature>
<feature type="binding site" evidence="9">
    <location>
        <position position="398"/>
    </location>
    <ligand>
        <name>Zn(2+)</name>
        <dbReference type="ChEBI" id="CHEBI:29105"/>
        <label>1</label>
        <note>catalytic</note>
    </ligand>
</feature>
<gene>
    <name evidence="17" type="ORF">MNOR_LOCUS9565</name>
</gene>
<feature type="active site" description="Proton donor 2" evidence="7">
    <location>
        <position position="1126"/>
    </location>
</feature>
<evidence type="ECO:0000256" key="10">
    <source>
        <dbReference type="PIRSR" id="PIRSR601548-4"/>
    </source>
</evidence>
<feature type="chain" id="PRO_5043729926" description="Angiotensin-converting enzyme" evidence="16">
    <location>
        <begin position="25"/>
        <end position="1244"/>
    </location>
</feature>
<keyword evidence="18" id="KW-1185">Reference proteome</keyword>
<dbReference type="GO" id="GO:0008241">
    <property type="term" value="F:peptidyl-dipeptidase activity"/>
    <property type="evidence" value="ECO:0007669"/>
    <property type="project" value="InterPro"/>
</dbReference>
<dbReference type="PANTHER" id="PTHR10514">
    <property type="entry name" value="ANGIOTENSIN-CONVERTING ENZYME"/>
    <property type="match status" value="1"/>
</dbReference>
<dbReference type="GO" id="GO:0005886">
    <property type="term" value="C:plasma membrane"/>
    <property type="evidence" value="ECO:0007669"/>
    <property type="project" value="TreeGrafter"/>
</dbReference>